<evidence type="ECO:0000313" key="10">
    <source>
        <dbReference type="Proteomes" id="UP000199203"/>
    </source>
</evidence>
<dbReference type="InterPro" id="IPR002898">
    <property type="entry name" value="MotA_ExbB_proton_chnl"/>
</dbReference>
<dbReference type="RefSeq" id="WP_089873508.1">
    <property type="nucleotide sequence ID" value="NZ_FNBH01000002.1"/>
</dbReference>
<proteinExistence type="inferred from homology"/>
<evidence type="ECO:0000256" key="6">
    <source>
        <dbReference type="RuleBase" id="RU004057"/>
    </source>
</evidence>
<dbReference type="STRING" id="454006.SAMN05421825_2239"/>
<evidence type="ECO:0000256" key="5">
    <source>
        <dbReference type="ARBA" id="ARBA00023136"/>
    </source>
</evidence>
<sequence>MAKQSSISIWEFLFGGGLLSVSIIIILIFLGIAAIVFFGQKLYALNRENRVDPYLLKNVNDLLNDGRIQSAVDFCRRDNSPESRSVEKGLNRLGRPISEIANAMETHAQIELNKAEKNITFLATLSGAAPMLGLLGGVLILASTFGTISKTDSVISQNLLAADFYKALAPSAIGLLVGFLSYVFHNILVSKVDYLLMKIQYHTNEFLDIINKPS</sequence>
<name>A0A1G7PAS4_9FLAO</name>
<keyword evidence="5 7" id="KW-0472">Membrane</keyword>
<keyword evidence="6" id="KW-0813">Transport</keyword>
<comment type="subcellular location">
    <subcellularLocation>
        <location evidence="1">Cell membrane</location>
        <topology evidence="1">Multi-pass membrane protein</topology>
    </subcellularLocation>
    <subcellularLocation>
        <location evidence="6">Membrane</location>
        <topology evidence="6">Multi-pass membrane protein</topology>
    </subcellularLocation>
</comment>
<dbReference type="InterPro" id="IPR050790">
    <property type="entry name" value="ExbB/TolQ_transport"/>
</dbReference>
<comment type="similarity">
    <text evidence="6">Belongs to the exbB/tolQ family.</text>
</comment>
<reference evidence="10" key="1">
    <citation type="submission" date="2016-10" db="EMBL/GenBank/DDBJ databases">
        <authorList>
            <person name="Varghese N."/>
            <person name="Submissions S."/>
        </authorList>
    </citation>
    <scope>NUCLEOTIDE SEQUENCE [LARGE SCALE GENOMIC DNA]</scope>
    <source>
        <strain evidence="10">DSM 19684</strain>
    </source>
</reference>
<evidence type="ECO:0000256" key="2">
    <source>
        <dbReference type="ARBA" id="ARBA00022475"/>
    </source>
</evidence>
<evidence type="ECO:0000256" key="4">
    <source>
        <dbReference type="ARBA" id="ARBA00022989"/>
    </source>
</evidence>
<dbReference type="PANTHER" id="PTHR30625:SF17">
    <property type="entry name" value="TOLQ-RELATED"/>
    <property type="match status" value="1"/>
</dbReference>
<evidence type="ECO:0000256" key="1">
    <source>
        <dbReference type="ARBA" id="ARBA00004651"/>
    </source>
</evidence>
<dbReference type="GO" id="GO:0005886">
    <property type="term" value="C:plasma membrane"/>
    <property type="evidence" value="ECO:0007669"/>
    <property type="project" value="UniProtKB-SubCell"/>
</dbReference>
<accession>A0A1G7PAS4</accession>
<feature type="transmembrane region" description="Helical" evidence="7">
    <location>
        <begin position="119"/>
        <end position="148"/>
    </location>
</feature>
<dbReference type="GO" id="GO:0017038">
    <property type="term" value="P:protein import"/>
    <property type="evidence" value="ECO:0007669"/>
    <property type="project" value="TreeGrafter"/>
</dbReference>
<gene>
    <name evidence="9" type="ORF">SAMN05421825_2239</name>
</gene>
<dbReference type="Pfam" id="PF01618">
    <property type="entry name" value="MotA_ExbB"/>
    <property type="match status" value="1"/>
</dbReference>
<evidence type="ECO:0000313" key="9">
    <source>
        <dbReference type="EMBL" id="SDF83406.1"/>
    </source>
</evidence>
<feature type="transmembrane region" description="Helical" evidence="7">
    <location>
        <begin position="12"/>
        <end position="38"/>
    </location>
</feature>
<keyword evidence="4 7" id="KW-1133">Transmembrane helix</keyword>
<dbReference type="OrthoDB" id="4045at2"/>
<evidence type="ECO:0000256" key="7">
    <source>
        <dbReference type="SAM" id="Phobius"/>
    </source>
</evidence>
<keyword evidence="6" id="KW-0653">Protein transport</keyword>
<keyword evidence="10" id="KW-1185">Reference proteome</keyword>
<dbReference type="AlphaFoldDB" id="A0A1G7PAS4"/>
<protein>
    <submittedName>
        <fullName evidence="9">Outer membrane transport energization protein ExbB</fullName>
    </submittedName>
</protein>
<dbReference type="PANTHER" id="PTHR30625">
    <property type="entry name" value="PROTEIN TOLQ"/>
    <property type="match status" value="1"/>
</dbReference>
<dbReference type="Proteomes" id="UP000199203">
    <property type="component" value="Unassembled WGS sequence"/>
</dbReference>
<keyword evidence="3 7" id="KW-0812">Transmembrane</keyword>
<keyword evidence="2" id="KW-1003">Cell membrane</keyword>
<evidence type="ECO:0000259" key="8">
    <source>
        <dbReference type="Pfam" id="PF01618"/>
    </source>
</evidence>
<feature type="domain" description="MotA/TolQ/ExbB proton channel" evidence="8">
    <location>
        <begin position="79"/>
        <end position="199"/>
    </location>
</feature>
<feature type="transmembrane region" description="Helical" evidence="7">
    <location>
        <begin position="168"/>
        <end position="189"/>
    </location>
</feature>
<dbReference type="EMBL" id="FNBH01000002">
    <property type="protein sequence ID" value="SDF83406.1"/>
    <property type="molecule type" value="Genomic_DNA"/>
</dbReference>
<evidence type="ECO:0000256" key="3">
    <source>
        <dbReference type="ARBA" id="ARBA00022692"/>
    </source>
</evidence>
<organism evidence="9 10">
    <name type="scientific">Epilithonimonas hungarica</name>
    <dbReference type="NCBI Taxonomy" id="454006"/>
    <lineage>
        <taxon>Bacteria</taxon>
        <taxon>Pseudomonadati</taxon>
        <taxon>Bacteroidota</taxon>
        <taxon>Flavobacteriia</taxon>
        <taxon>Flavobacteriales</taxon>
        <taxon>Weeksellaceae</taxon>
        <taxon>Chryseobacterium group</taxon>
        <taxon>Epilithonimonas</taxon>
    </lineage>
</organism>